<dbReference type="GO" id="GO:0003755">
    <property type="term" value="F:peptidyl-prolyl cis-trans isomerase activity"/>
    <property type="evidence" value="ECO:0007669"/>
    <property type="project" value="UniProtKB-EC"/>
</dbReference>
<evidence type="ECO:0000256" key="6">
    <source>
        <dbReference type="RuleBase" id="RU003915"/>
    </source>
</evidence>
<reference evidence="9 10" key="1">
    <citation type="submission" date="2023-11" db="EMBL/GenBank/DDBJ databases">
        <title>Analysis of the Genomes of Mucilaginibacter gossypii cycad 4 and M. sabulilitoris SNA2: microbes with the potential for plant growth promotion.</title>
        <authorList>
            <person name="Hirsch A.M."/>
            <person name="Humm E."/>
            <person name="Rubbi M."/>
            <person name="Del Vecchio G."/>
            <person name="Ha S.M."/>
            <person name="Pellegrini M."/>
            <person name="Gunsalus R.P."/>
        </authorList>
    </citation>
    <scope>NUCLEOTIDE SEQUENCE [LARGE SCALE GENOMIC DNA]</scope>
    <source>
        <strain evidence="9 10">SNA2</strain>
    </source>
</reference>
<keyword evidence="3 5" id="KW-0697">Rotamase</keyword>
<organism evidence="9 10">
    <name type="scientific">Mucilaginibacter sabulilitoris</name>
    <dbReference type="NCBI Taxonomy" id="1173583"/>
    <lineage>
        <taxon>Bacteria</taxon>
        <taxon>Pseudomonadati</taxon>
        <taxon>Bacteroidota</taxon>
        <taxon>Sphingobacteriia</taxon>
        <taxon>Sphingobacteriales</taxon>
        <taxon>Sphingobacteriaceae</taxon>
        <taxon>Mucilaginibacter</taxon>
    </lineage>
</organism>
<evidence type="ECO:0000256" key="5">
    <source>
        <dbReference type="PROSITE-ProRule" id="PRU00277"/>
    </source>
</evidence>
<dbReference type="PANTHER" id="PTHR43811:SF19">
    <property type="entry name" value="39 KDA FK506-BINDING NUCLEAR PROTEIN"/>
    <property type="match status" value="1"/>
</dbReference>
<gene>
    <name evidence="9" type="ORF">SNE25_03095</name>
</gene>
<dbReference type="Pfam" id="PF00254">
    <property type="entry name" value="FKBP_C"/>
    <property type="match status" value="1"/>
</dbReference>
<dbReference type="InterPro" id="IPR001179">
    <property type="entry name" value="PPIase_FKBP_dom"/>
</dbReference>
<dbReference type="Proteomes" id="UP001324380">
    <property type="component" value="Chromosome"/>
</dbReference>
<dbReference type="PROSITE" id="PS50059">
    <property type="entry name" value="FKBP_PPIASE"/>
    <property type="match status" value="1"/>
</dbReference>
<accession>A0ABZ0TP01</accession>
<evidence type="ECO:0000259" key="8">
    <source>
        <dbReference type="PROSITE" id="PS50059"/>
    </source>
</evidence>
<dbReference type="InterPro" id="IPR046357">
    <property type="entry name" value="PPIase_dom_sf"/>
</dbReference>
<dbReference type="Gene3D" id="3.10.50.40">
    <property type="match status" value="1"/>
</dbReference>
<evidence type="ECO:0000256" key="1">
    <source>
        <dbReference type="ARBA" id="ARBA00000971"/>
    </source>
</evidence>
<dbReference type="SUPFAM" id="SSF54534">
    <property type="entry name" value="FKBP-like"/>
    <property type="match status" value="1"/>
</dbReference>
<name>A0ABZ0TP01_9SPHI</name>
<evidence type="ECO:0000313" key="9">
    <source>
        <dbReference type="EMBL" id="WPU94506.1"/>
    </source>
</evidence>
<dbReference type="PROSITE" id="PS51257">
    <property type="entry name" value="PROKAR_LIPOPROTEIN"/>
    <property type="match status" value="1"/>
</dbReference>
<feature type="domain" description="PPIase FKBP-type" evidence="8">
    <location>
        <begin position="73"/>
        <end position="155"/>
    </location>
</feature>
<keyword evidence="10" id="KW-1185">Reference proteome</keyword>
<keyword evidence="7" id="KW-0732">Signal</keyword>
<dbReference type="PANTHER" id="PTHR43811">
    <property type="entry name" value="FKBP-TYPE PEPTIDYL-PROLYL CIS-TRANS ISOMERASE FKPA"/>
    <property type="match status" value="1"/>
</dbReference>
<protein>
    <recommendedName>
        <fullName evidence="6">Peptidyl-prolyl cis-trans isomerase</fullName>
        <ecNumber evidence="6">5.2.1.8</ecNumber>
    </recommendedName>
</protein>
<keyword evidence="4 5" id="KW-0413">Isomerase</keyword>
<sequence>MKKLLFLFLAPLVILSSCSKNDSEVDPVKQAATDDATIKTYLKAHPEINATKDPSGIYYQLIKPGAGDNPISTSTVTVNYTGKLLDGTTFDKGTSFTSALNGNLITGWKVGIPLVKAGGTILLIIPSGLAYGSRANGSIPANSVLLFTVDLIGFYR</sequence>
<dbReference type="EMBL" id="CP139558">
    <property type="protein sequence ID" value="WPU94506.1"/>
    <property type="molecule type" value="Genomic_DNA"/>
</dbReference>
<dbReference type="RefSeq" id="WP_321563626.1">
    <property type="nucleotide sequence ID" value="NZ_CP139558.1"/>
</dbReference>
<evidence type="ECO:0000256" key="2">
    <source>
        <dbReference type="ARBA" id="ARBA00006577"/>
    </source>
</evidence>
<dbReference type="EC" id="5.2.1.8" evidence="6"/>
<proteinExistence type="inferred from homology"/>
<feature type="signal peptide" evidence="7">
    <location>
        <begin position="1"/>
        <end position="22"/>
    </location>
</feature>
<evidence type="ECO:0000256" key="4">
    <source>
        <dbReference type="ARBA" id="ARBA00023235"/>
    </source>
</evidence>
<evidence type="ECO:0000313" key="10">
    <source>
        <dbReference type="Proteomes" id="UP001324380"/>
    </source>
</evidence>
<feature type="chain" id="PRO_5046173901" description="Peptidyl-prolyl cis-trans isomerase" evidence="7">
    <location>
        <begin position="23"/>
        <end position="156"/>
    </location>
</feature>
<comment type="catalytic activity">
    <reaction evidence="1 5 6">
        <text>[protein]-peptidylproline (omega=180) = [protein]-peptidylproline (omega=0)</text>
        <dbReference type="Rhea" id="RHEA:16237"/>
        <dbReference type="Rhea" id="RHEA-COMP:10747"/>
        <dbReference type="Rhea" id="RHEA-COMP:10748"/>
        <dbReference type="ChEBI" id="CHEBI:83833"/>
        <dbReference type="ChEBI" id="CHEBI:83834"/>
        <dbReference type="EC" id="5.2.1.8"/>
    </reaction>
</comment>
<evidence type="ECO:0000256" key="3">
    <source>
        <dbReference type="ARBA" id="ARBA00023110"/>
    </source>
</evidence>
<comment type="similarity">
    <text evidence="2 6">Belongs to the FKBP-type PPIase family.</text>
</comment>
<evidence type="ECO:0000256" key="7">
    <source>
        <dbReference type="SAM" id="SignalP"/>
    </source>
</evidence>